<evidence type="ECO:0000313" key="2">
    <source>
        <dbReference type="EMBL" id="KAK0160245.1"/>
    </source>
</evidence>
<reference evidence="2" key="2">
    <citation type="submission" date="2023-03" db="EMBL/GenBank/DDBJ databases">
        <authorList>
            <person name="Inwood S.N."/>
            <person name="Skelly J.G."/>
            <person name="Guhlin J."/>
            <person name="Harrop T.W.R."/>
            <person name="Goldson S.G."/>
            <person name="Dearden P.K."/>
        </authorList>
    </citation>
    <scope>NUCLEOTIDE SEQUENCE</scope>
    <source>
        <strain evidence="2">Irish</strain>
        <tissue evidence="2">Whole body</tissue>
    </source>
</reference>
<dbReference type="EMBL" id="JAQQBS010001423">
    <property type="protein sequence ID" value="KAK0160245.1"/>
    <property type="molecule type" value="Genomic_DNA"/>
</dbReference>
<organism evidence="2 3">
    <name type="scientific">Microctonus aethiopoides</name>
    <dbReference type="NCBI Taxonomy" id="144406"/>
    <lineage>
        <taxon>Eukaryota</taxon>
        <taxon>Metazoa</taxon>
        <taxon>Ecdysozoa</taxon>
        <taxon>Arthropoda</taxon>
        <taxon>Hexapoda</taxon>
        <taxon>Insecta</taxon>
        <taxon>Pterygota</taxon>
        <taxon>Neoptera</taxon>
        <taxon>Endopterygota</taxon>
        <taxon>Hymenoptera</taxon>
        <taxon>Apocrita</taxon>
        <taxon>Ichneumonoidea</taxon>
        <taxon>Braconidae</taxon>
        <taxon>Euphorinae</taxon>
        <taxon>Microctonus</taxon>
    </lineage>
</organism>
<protein>
    <recommendedName>
        <fullName evidence="1">Mutator-like transposase domain-containing protein</fullName>
    </recommendedName>
</protein>
<comment type="caution">
    <text evidence="2">The sequence shown here is derived from an EMBL/GenBank/DDBJ whole genome shotgun (WGS) entry which is preliminary data.</text>
</comment>
<evidence type="ECO:0000259" key="1">
    <source>
        <dbReference type="Pfam" id="PF20700"/>
    </source>
</evidence>
<name>A0AA39F0R0_9HYME</name>
<dbReference type="AlphaFoldDB" id="A0AA39F0R0"/>
<keyword evidence="3" id="KW-1185">Reference proteome</keyword>
<reference evidence="2" key="1">
    <citation type="journal article" date="2023" name="bioRxiv">
        <title>Scaffold-level genome assemblies of two parasitoid biocontrol wasps reveal the parthenogenesis mechanism and an associated novel virus.</title>
        <authorList>
            <person name="Inwood S."/>
            <person name="Skelly J."/>
            <person name="Guhlin J."/>
            <person name="Harrop T."/>
            <person name="Goldson S."/>
            <person name="Dearden P."/>
        </authorList>
    </citation>
    <scope>NUCLEOTIDE SEQUENCE</scope>
    <source>
        <strain evidence="2">Irish</strain>
        <tissue evidence="2">Whole body</tissue>
    </source>
</reference>
<feature type="domain" description="Mutator-like transposase" evidence="1">
    <location>
        <begin position="13"/>
        <end position="141"/>
    </location>
</feature>
<dbReference type="Pfam" id="PF20700">
    <property type="entry name" value="Mutator"/>
    <property type="match status" value="1"/>
</dbReference>
<dbReference type="InterPro" id="IPR049012">
    <property type="entry name" value="Mutator_transp_dom"/>
</dbReference>
<accession>A0AA39F0R0</accession>
<dbReference type="Proteomes" id="UP001168990">
    <property type="component" value="Unassembled WGS sequence"/>
</dbReference>
<proteinExistence type="predicted"/>
<gene>
    <name evidence="2" type="ORF">PV328_007673</name>
</gene>
<sequence length="142" mass="16091">MKRVRLSGRFVKKSKLQKLTKGREALLNFHENKEKSCDNSIKSETKFGLASTFKIECENCLQIIHIYTPKRIYGKKSAKALFDVNCRIALACIDAGFGHDPLIRFFENIDIPSPTTKTLKTVKNEMGEGFVTVAMESFKKAI</sequence>
<evidence type="ECO:0000313" key="3">
    <source>
        <dbReference type="Proteomes" id="UP001168990"/>
    </source>
</evidence>